<dbReference type="HOGENOM" id="CLU_2674287_0_0_1"/>
<dbReference type="Proteomes" id="UP000015104">
    <property type="component" value="Unassembled WGS sequence"/>
</dbReference>
<dbReference type="EMBL" id="CAEY01001218">
    <property type="status" value="NOT_ANNOTATED_CDS"/>
    <property type="molecule type" value="Genomic_DNA"/>
</dbReference>
<evidence type="ECO:0000313" key="2">
    <source>
        <dbReference type="Proteomes" id="UP000015104"/>
    </source>
</evidence>
<evidence type="ECO:0000313" key="1">
    <source>
        <dbReference type="EnsemblMetazoa" id="tetur43g00040.1"/>
    </source>
</evidence>
<proteinExistence type="predicted"/>
<protein>
    <submittedName>
        <fullName evidence="1">Uncharacterized protein</fullName>
    </submittedName>
</protein>
<keyword evidence="2" id="KW-1185">Reference proteome</keyword>
<dbReference type="AlphaFoldDB" id="T1L538"/>
<accession>T1L538</accession>
<name>T1L538_TETUR</name>
<organism evidence="1 2">
    <name type="scientific">Tetranychus urticae</name>
    <name type="common">Two-spotted spider mite</name>
    <dbReference type="NCBI Taxonomy" id="32264"/>
    <lineage>
        <taxon>Eukaryota</taxon>
        <taxon>Metazoa</taxon>
        <taxon>Ecdysozoa</taxon>
        <taxon>Arthropoda</taxon>
        <taxon>Chelicerata</taxon>
        <taxon>Arachnida</taxon>
        <taxon>Acari</taxon>
        <taxon>Acariformes</taxon>
        <taxon>Trombidiformes</taxon>
        <taxon>Prostigmata</taxon>
        <taxon>Eleutherengona</taxon>
        <taxon>Raphignathae</taxon>
        <taxon>Tetranychoidea</taxon>
        <taxon>Tetranychidae</taxon>
        <taxon>Tetranychus</taxon>
    </lineage>
</organism>
<reference evidence="2" key="1">
    <citation type="submission" date="2011-08" db="EMBL/GenBank/DDBJ databases">
        <authorList>
            <person name="Rombauts S."/>
        </authorList>
    </citation>
    <scope>NUCLEOTIDE SEQUENCE</scope>
    <source>
        <strain evidence="2">London</strain>
    </source>
</reference>
<dbReference type="EnsemblMetazoa" id="tetur43g00040.1">
    <property type="protein sequence ID" value="tetur43g00040.1"/>
    <property type="gene ID" value="tetur43g00040"/>
</dbReference>
<sequence>MYAELIGIVLATAVLLLRLAACKLSTLLQLRNLAAKDDAKRIFLELESSLRHIQSFNLSLMVSNKQEMLLLTPLC</sequence>
<reference evidence="1" key="2">
    <citation type="submission" date="2015-06" db="UniProtKB">
        <authorList>
            <consortium name="EnsemblMetazoa"/>
        </authorList>
    </citation>
    <scope>IDENTIFICATION</scope>
</reference>